<dbReference type="EMBL" id="CP011391">
    <property type="protein sequence ID" value="AMK54852.1"/>
    <property type="molecule type" value="Genomic_DNA"/>
</dbReference>
<dbReference type="InterPro" id="IPR050301">
    <property type="entry name" value="NTE"/>
</dbReference>
<keyword evidence="3 4" id="KW-0443">Lipid metabolism</keyword>
<dbReference type="SUPFAM" id="SSF52151">
    <property type="entry name" value="FabD/lysophospholipase-like"/>
    <property type="match status" value="1"/>
</dbReference>
<dbReference type="OrthoDB" id="9770965at2"/>
<evidence type="ECO:0000256" key="2">
    <source>
        <dbReference type="ARBA" id="ARBA00022963"/>
    </source>
</evidence>
<feature type="short sequence motif" description="DGA/G" evidence="4">
    <location>
        <begin position="187"/>
        <end position="189"/>
    </location>
</feature>
<feature type="active site" description="Proton acceptor" evidence="4">
    <location>
        <position position="187"/>
    </location>
</feature>
<feature type="short sequence motif" description="GXGXXG" evidence="4">
    <location>
        <begin position="20"/>
        <end position="25"/>
    </location>
</feature>
<dbReference type="STRING" id="1702221.AALO17_17180"/>
<sequence length="438" mass="49488">MTESTEKVQKAEKTGIVLGGGGSRGSYEIGVLQTLTDQGRTFDVVTGTSIGAICGALYTQGSVDHLTDWIGRFTQDSVARNLFVFPAQYTSAQGPFQDAGSFFAAFSKNGPQVEPLRQKLESLFDYKTFASSSKDFACMTYNVTKQKPQMFTKLDMTADNAIDVLLASAAYFPAFNFVTLNGDYYIDGGFAETNPVQAAQKLGADSLVVVDVQDMDVPDPVLNSGDLLIRPIWKLAYYLDFDGVTLRNQVALGQLDALKYLDLAPGYLYTFYPGDWNHMQRLETSAMELVAAEGESWMLEKMDPVMEEIYQFILGYVPRKLENKYSHEFIFGRILECMGLIAGISPYRQMHFNDFIRELLEKFSAFDSDPNKTRTPMLYHAMEMKGLQDMLVFFHSAIQGFNGHLPKEFGILREKYLLPYYLAWGWHLMEKFRLFLLI</sequence>
<accession>A0A140DW25</accession>
<dbReference type="GeneID" id="78478375"/>
<name>A0A140DW25_9FIRM</name>
<dbReference type="Pfam" id="PF01734">
    <property type="entry name" value="Patatin"/>
    <property type="match status" value="1"/>
</dbReference>
<dbReference type="PROSITE" id="PS51635">
    <property type="entry name" value="PNPLA"/>
    <property type="match status" value="1"/>
</dbReference>
<feature type="active site" description="Nucleophile" evidence="4">
    <location>
        <position position="49"/>
    </location>
</feature>
<evidence type="ECO:0000256" key="4">
    <source>
        <dbReference type="PROSITE-ProRule" id="PRU01161"/>
    </source>
</evidence>
<evidence type="ECO:0000313" key="7">
    <source>
        <dbReference type="Proteomes" id="UP000069771"/>
    </source>
</evidence>
<dbReference type="PANTHER" id="PTHR14226">
    <property type="entry name" value="NEUROPATHY TARGET ESTERASE/SWISS CHEESE D.MELANOGASTER"/>
    <property type="match status" value="1"/>
</dbReference>
<dbReference type="GO" id="GO:0016042">
    <property type="term" value="P:lipid catabolic process"/>
    <property type="evidence" value="ECO:0007669"/>
    <property type="project" value="UniProtKB-UniRule"/>
</dbReference>
<dbReference type="AlphaFoldDB" id="A0A140DW25"/>
<dbReference type="KEGG" id="fro:AALO17_17180"/>
<feature type="short sequence motif" description="GXSXG" evidence="4">
    <location>
        <begin position="47"/>
        <end position="51"/>
    </location>
</feature>
<reference evidence="6 7" key="1">
    <citation type="journal article" date="2016" name="Gut Pathog.">
        <title>Whole genome sequencing of "Faecalibaculum rodentium" ALO17, isolated from C57BL/6J laboratory mouse feces.</title>
        <authorList>
            <person name="Lim S."/>
            <person name="Chang D.H."/>
            <person name="Ahn S."/>
            <person name="Kim B.C."/>
        </authorList>
    </citation>
    <scope>NUCLEOTIDE SEQUENCE [LARGE SCALE GENOMIC DNA]</scope>
    <source>
        <strain evidence="6 7">Alo17</strain>
    </source>
</reference>
<feature type="domain" description="PNPLA" evidence="5">
    <location>
        <begin position="16"/>
        <end position="200"/>
    </location>
</feature>
<keyword evidence="2 4" id="KW-0442">Lipid degradation</keyword>
<organism evidence="6 7">
    <name type="scientific">Faecalibaculum rodentium</name>
    <dbReference type="NCBI Taxonomy" id="1702221"/>
    <lineage>
        <taxon>Bacteria</taxon>
        <taxon>Bacillati</taxon>
        <taxon>Bacillota</taxon>
        <taxon>Erysipelotrichia</taxon>
        <taxon>Erysipelotrichales</taxon>
        <taxon>Erysipelotrichaceae</taxon>
        <taxon>Faecalibaculum</taxon>
    </lineage>
</organism>
<dbReference type="Gene3D" id="3.40.1090.10">
    <property type="entry name" value="Cytosolic phospholipase A2 catalytic domain"/>
    <property type="match status" value="2"/>
</dbReference>
<dbReference type="InterPro" id="IPR002641">
    <property type="entry name" value="PNPLA_dom"/>
</dbReference>
<dbReference type="Proteomes" id="UP000069771">
    <property type="component" value="Chromosome"/>
</dbReference>
<evidence type="ECO:0000256" key="1">
    <source>
        <dbReference type="ARBA" id="ARBA00022801"/>
    </source>
</evidence>
<proteinExistence type="predicted"/>
<protein>
    <recommendedName>
        <fullName evidence="5">PNPLA domain-containing protein</fullName>
    </recommendedName>
</protein>
<keyword evidence="7" id="KW-1185">Reference proteome</keyword>
<dbReference type="GO" id="GO:0016787">
    <property type="term" value="F:hydrolase activity"/>
    <property type="evidence" value="ECO:0007669"/>
    <property type="project" value="UniProtKB-UniRule"/>
</dbReference>
<evidence type="ECO:0000313" key="6">
    <source>
        <dbReference type="EMBL" id="AMK54852.1"/>
    </source>
</evidence>
<gene>
    <name evidence="6" type="ORF">AALO17_17180</name>
</gene>
<dbReference type="InterPro" id="IPR016035">
    <property type="entry name" value="Acyl_Trfase/lysoPLipase"/>
</dbReference>
<dbReference type="RefSeq" id="WP_067557781.1">
    <property type="nucleotide sequence ID" value="NZ_CANASY010000001.1"/>
</dbReference>
<dbReference type="PANTHER" id="PTHR14226:SF29">
    <property type="entry name" value="NEUROPATHY TARGET ESTERASE SWS"/>
    <property type="match status" value="1"/>
</dbReference>
<evidence type="ECO:0000259" key="5">
    <source>
        <dbReference type="PROSITE" id="PS51635"/>
    </source>
</evidence>
<keyword evidence="1 4" id="KW-0378">Hydrolase</keyword>
<evidence type="ECO:0000256" key="3">
    <source>
        <dbReference type="ARBA" id="ARBA00023098"/>
    </source>
</evidence>